<evidence type="ECO:0000256" key="5">
    <source>
        <dbReference type="ARBA" id="ARBA00022741"/>
    </source>
</evidence>
<dbReference type="PANTHER" id="PTHR43152">
    <property type="entry name" value="UVRABC SYSTEM PROTEIN A"/>
    <property type="match status" value="1"/>
</dbReference>
<protein>
    <recommendedName>
        <fullName evidence="14">ABC transporter domain-containing protein</fullName>
    </recommendedName>
</protein>
<dbReference type="GO" id="GO:0003677">
    <property type="term" value="F:DNA binding"/>
    <property type="evidence" value="ECO:0007669"/>
    <property type="project" value="UniProtKB-KW"/>
</dbReference>
<dbReference type="AlphaFoldDB" id="A0A0F9PGG8"/>
<evidence type="ECO:0000256" key="10">
    <source>
        <dbReference type="ARBA" id="ARBA00022840"/>
    </source>
</evidence>
<keyword evidence="7" id="KW-0228">DNA excision</keyword>
<evidence type="ECO:0000256" key="12">
    <source>
        <dbReference type="ARBA" id="ARBA00023125"/>
    </source>
</evidence>
<dbReference type="CDD" id="cd03271">
    <property type="entry name" value="ABC_UvrA_II"/>
    <property type="match status" value="1"/>
</dbReference>
<dbReference type="InterPro" id="IPR041102">
    <property type="entry name" value="UvrA_inter"/>
</dbReference>
<evidence type="ECO:0000313" key="15">
    <source>
        <dbReference type="EMBL" id="KKM92402.1"/>
    </source>
</evidence>
<dbReference type="GO" id="GO:0009380">
    <property type="term" value="C:excinuclease repair complex"/>
    <property type="evidence" value="ECO:0007669"/>
    <property type="project" value="InterPro"/>
</dbReference>
<dbReference type="Pfam" id="PF17755">
    <property type="entry name" value="UvrA_DNA-bind"/>
    <property type="match status" value="1"/>
</dbReference>
<dbReference type="SMART" id="SM00382">
    <property type="entry name" value="AAA"/>
    <property type="match status" value="1"/>
</dbReference>
<keyword evidence="5" id="KW-0547">Nucleotide-binding</keyword>
<evidence type="ECO:0000256" key="2">
    <source>
        <dbReference type="ARBA" id="ARBA00022490"/>
    </source>
</evidence>
<dbReference type="GO" id="GO:0008270">
    <property type="term" value="F:zinc ion binding"/>
    <property type="evidence" value="ECO:0007669"/>
    <property type="project" value="UniProtKB-KW"/>
</dbReference>
<gene>
    <name evidence="15" type="ORF">LCGC14_1218800</name>
</gene>
<dbReference type="NCBIfam" id="NF001503">
    <property type="entry name" value="PRK00349.1"/>
    <property type="match status" value="1"/>
</dbReference>
<accession>A0A0F9PGG8</accession>
<keyword evidence="6" id="KW-0227">DNA damage</keyword>
<keyword evidence="12" id="KW-0238">DNA-binding</keyword>
<dbReference type="EMBL" id="LAZR01006397">
    <property type="protein sequence ID" value="KKM92402.1"/>
    <property type="molecule type" value="Genomic_DNA"/>
</dbReference>
<dbReference type="GO" id="GO:0005524">
    <property type="term" value="F:ATP binding"/>
    <property type="evidence" value="ECO:0007669"/>
    <property type="project" value="UniProtKB-KW"/>
</dbReference>
<keyword evidence="4" id="KW-0677">Repeat</keyword>
<keyword evidence="10" id="KW-0067">ATP-binding</keyword>
<evidence type="ECO:0000256" key="3">
    <source>
        <dbReference type="ARBA" id="ARBA00022723"/>
    </source>
</evidence>
<keyword evidence="3" id="KW-0479">Metal-binding</keyword>
<dbReference type="InterPro" id="IPR004602">
    <property type="entry name" value="UvrA"/>
</dbReference>
<dbReference type="PANTHER" id="PTHR43152:SF3">
    <property type="entry name" value="UVRABC SYSTEM PROTEIN A"/>
    <property type="match status" value="1"/>
</dbReference>
<dbReference type="NCBIfam" id="TIGR00630">
    <property type="entry name" value="uvra"/>
    <property type="match status" value="1"/>
</dbReference>
<reference evidence="15" key="1">
    <citation type="journal article" date="2015" name="Nature">
        <title>Complex archaea that bridge the gap between prokaryotes and eukaryotes.</title>
        <authorList>
            <person name="Spang A."/>
            <person name="Saw J.H."/>
            <person name="Jorgensen S.L."/>
            <person name="Zaremba-Niedzwiedzka K."/>
            <person name="Martijn J."/>
            <person name="Lind A.E."/>
            <person name="van Eijk R."/>
            <person name="Schleper C."/>
            <person name="Guy L."/>
            <person name="Ettema T.J."/>
        </authorList>
    </citation>
    <scope>NUCLEOTIDE SEQUENCE</scope>
</reference>
<keyword evidence="8" id="KW-0863">Zinc-finger</keyword>
<dbReference type="Gene3D" id="1.20.1580.10">
    <property type="entry name" value="ABC transporter ATPase like domain"/>
    <property type="match status" value="2"/>
</dbReference>
<keyword evidence="13" id="KW-0234">DNA repair</keyword>
<dbReference type="GO" id="GO:0005737">
    <property type="term" value="C:cytoplasm"/>
    <property type="evidence" value="ECO:0007669"/>
    <property type="project" value="UniProtKB-SubCell"/>
</dbReference>
<feature type="domain" description="ABC transporter" evidence="14">
    <location>
        <begin position="621"/>
        <end position="950"/>
    </location>
</feature>
<dbReference type="Gene3D" id="3.40.50.300">
    <property type="entry name" value="P-loop containing nucleotide triphosphate hydrolases"/>
    <property type="match status" value="2"/>
</dbReference>
<dbReference type="GO" id="GO:0004518">
    <property type="term" value="F:nuclease activity"/>
    <property type="evidence" value="ECO:0007669"/>
    <property type="project" value="UniProtKB-KW"/>
</dbReference>
<feature type="domain" description="ABC transporter" evidence="14">
    <location>
        <begin position="334"/>
        <end position="601"/>
    </location>
</feature>
<dbReference type="FunFam" id="3.40.50.300:FF:000028">
    <property type="entry name" value="UvrABC system protein A"/>
    <property type="match status" value="1"/>
</dbReference>
<evidence type="ECO:0000256" key="11">
    <source>
        <dbReference type="ARBA" id="ARBA00022881"/>
    </source>
</evidence>
<evidence type="ECO:0000256" key="13">
    <source>
        <dbReference type="ARBA" id="ARBA00023204"/>
    </source>
</evidence>
<dbReference type="Gene3D" id="3.30.1490.20">
    <property type="entry name" value="ATP-grasp fold, A domain"/>
    <property type="match status" value="1"/>
</dbReference>
<dbReference type="InterPro" id="IPR017871">
    <property type="entry name" value="ABC_transporter-like_CS"/>
</dbReference>
<dbReference type="GO" id="GO:0016887">
    <property type="term" value="F:ATP hydrolysis activity"/>
    <property type="evidence" value="ECO:0007669"/>
    <property type="project" value="InterPro"/>
</dbReference>
<dbReference type="InterPro" id="IPR003593">
    <property type="entry name" value="AAA+_ATPase"/>
</dbReference>
<evidence type="ECO:0000256" key="4">
    <source>
        <dbReference type="ARBA" id="ARBA00022737"/>
    </source>
</evidence>
<evidence type="ECO:0000256" key="6">
    <source>
        <dbReference type="ARBA" id="ARBA00022763"/>
    </source>
</evidence>
<dbReference type="Gene3D" id="1.10.8.280">
    <property type="entry name" value="ABC transporter ATPase domain-like"/>
    <property type="match status" value="1"/>
</dbReference>
<dbReference type="InterPro" id="IPR041552">
    <property type="entry name" value="UvrA_DNA-bd"/>
</dbReference>
<dbReference type="GO" id="GO:0006289">
    <property type="term" value="P:nucleotide-excision repair"/>
    <property type="evidence" value="ECO:0007669"/>
    <property type="project" value="InterPro"/>
</dbReference>
<dbReference type="InterPro" id="IPR013815">
    <property type="entry name" value="ATP_grasp_subdomain_1"/>
</dbReference>
<comment type="subcellular location">
    <subcellularLocation>
        <location evidence="1">Cytoplasm</location>
    </subcellularLocation>
</comment>
<comment type="caution">
    <text evidence="15">The sequence shown here is derived from an EMBL/GenBank/DDBJ whole genome shotgun (WGS) entry which is preliminary data.</text>
</comment>
<dbReference type="PROSITE" id="PS50893">
    <property type="entry name" value="ABC_TRANSPORTER_2"/>
    <property type="match status" value="2"/>
</dbReference>
<sequence length="955" mass="107304">MQTKKSKSNYNKSAINNCISIIGARQHNLKNIDINIPRDKLVVITGVSGSGKSSLAFDTIYAEGQRRYIESLSSYARQFLDQMQKPDVDIIEGLPPTIAIEQRTSHTGPRSTVATTTEIYDYVRLLFAKVGTPYCYKCGTAIVRQNVEHILYRVTQIPRGTRIMILAPIIKGKKGEHKEVLREIRSKGFVRVRVDGDILDASTDIKLRRYKTHDIDIVVDRLIVKDDIRKRLHDSIRTSLELGEGVLIIAREKKGKWDDMVFSERYSCPRCGVGYEELAPRMFSFNSPYGSCKECEGLGMTLEFDPELIIPKEELSLSEGAIHAWSNWSPITQGHYNDLLDGFSGKFDVDLKTPIKKLKRKIKDILLYGETQIAPNIKGKDIDDSTLFEGVIPNLERVYEKTNSSDVIRCLERYMDYAACEVCNGARLRPEALAVKINDKAINEITSMTVEKALSFFKTLKFEGGREIVAKEILKEIVVRLSFMIDIGLHYLTLDRRSDTLAGGEVQRIQLATQVGTGLVGACYVLDEPTIGLHQRDNKRLINTLKRIKDLGNTVIVVEHDESTIRSADYVIDLGPGAGEHGGSVVAKGTVPEIVSSNRSLTSQYLNHKLKVEIPRFRKIIDLKNSIFIKGARENNLKSINVRIPLRVFCCVTGVSGSGKSTLIDQILNRALMKELYGSRLKPGKFSRIIGTEKIDKVIEIDQSPIGRTPRSNPATYTNLFNHIRKFFAQTKESKIRGYKPGRYSFNVRGGRCELCEGQGTKKVAMHFLPDMFVLCERCRGKRYNMETLEITYKGKNISDILDMRVDEAYDFFRNIPSIERILRALRDVGLGYITLGQSSTNLSGGEAQRVKISTELAKQSTGKTLYILDEPTTGLHFADIQNLLKILHRLTDMGNTVIVIEHNLDVIKTADYIIDLGPEGGDRGGEVVAAGPPEKIARTDRSYTGRYLKNICNI</sequence>
<keyword evidence="11" id="KW-0267">Excision nuclease</keyword>
<dbReference type="SUPFAM" id="SSF52540">
    <property type="entry name" value="P-loop containing nucleoside triphosphate hydrolases"/>
    <property type="match status" value="2"/>
</dbReference>
<dbReference type="Pfam" id="PF17760">
    <property type="entry name" value="UvrA_inter"/>
    <property type="match status" value="1"/>
</dbReference>
<dbReference type="PROSITE" id="PS00211">
    <property type="entry name" value="ABC_TRANSPORTER_1"/>
    <property type="match status" value="1"/>
</dbReference>
<evidence type="ECO:0000256" key="1">
    <source>
        <dbReference type="ARBA" id="ARBA00004496"/>
    </source>
</evidence>
<evidence type="ECO:0000256" key="9">
    <source>
        <dbReference type="ARBA" id="ARBA00022833"/>
    </source>
</evidence>
<evidence type="ECO:0000256" key="7">
    <source>
        <dbReference type="ARBA" id="ARBA00022769"/>
    </source>
</evidence>
<organism evidence="15">
    <name type="scientific">marine sediment metagenome</name>
    <dbReference type="NCBI Taxonomy" id="412755"/>
    <lineage>
        <taxon>unclassified sequences</taxon>
        <taxon>metagenomes</taxon>
        <taxon>ecological metagenomes</taxon>
    </lineage>
</organism>
<name>A0A0F9PGG8_9ZZZZ</name>
<keyword evidence="9" id="KW-0862">Zinc</keyword>
<keyword evidence="2" id="KW-0963">Cytoplasm</keyword>
<dbReference type="InterPro" id="IPR003439">
    <property type="entry name" value="ABC_transporter-like_ATP-bd"/>
</dbReference>
<evidence type="ECO:0000256" key="8">
    <source>
        <dbReference type="ARBA" id="ARBA00022771"/>
    </source>
</evidence>
<dbReference type="InterPro" id="IPR027417">
    <property type="entry name" value="P-loop_NTPase"/>
</dbReference>
<proteinExistence type="predicted"/>
<evidence type="ECO:0000259" key="14">
    <source>
        <dbReference type="PROSITE" id="PS50893"/>
    </source>
</evidence>